<gene>
    <name evidence="1" type="ORF">GDO81_008111</name>
</gene>
<keyword evidence="2" id="KW-1185">Reference proteome</keyword>
<evidence type="ECO:0000313" key="2">
    <source>
        <dbReference type="Proteomes" id="UP000824782"/>
    </source>
</evidence>
<dbReference type="EMBL" id="WNYA01000003">
    <property type="protein sequence ID" value="KAG8582563.1"/>
    <property type="molecule type" value="Genomic_DNA"/>
</dbReference>
<protein>
    <submittedName>
        <fullName evidence="1">Uncharacterized protein</fullName>
    </submittedName>
</protein>
<sequence>MRQHNGLLSSMTCCGEGPYREGAPAASCYLWKRQCPWRGHSWPPHHTAHLERALCVTWTDAMLIDERDNLHKNILFFAVKNEYGLF</sequence>
<comment type="caution">
    <text evidence="1">The sequence shown here is derived from an EMBL/GenBank/DDBJ whole genome shotgun (WGS) entry which is preliminary data.</text>
</comment>
<dbReference type="Proteomes" id="UP000824782">
    <property type="component" value="Unassembled WGS sequence"/>
</dbReference>
<organism evidence="1 2">
    <name type="scientific">Engystomops pustulosus</name>
    <name type="common">Tungara frog</name>
    <name type="synonym">Physalaemus pustulosus</name>
    <dbReference type="NCBI Taxonomy" id="76066"/>
    <lineage>
        <taxon>Eukaryota</taxon>
        <taxon>Metazoa</taxon>
        <taxon>Chordata</taxon>
        <taxon>Craniata</taxon>
        <taxon>Vertebrata</taxon>
        <taxon>Euteleostomi</taxon>
        <taxon>Amphibia</taxon>
        <taxon>Batrachia</taxon>
        <taxon>Anura</taxon>
        <taxon>Neobatrachia</taxon>
        <taxon>Hyloidea</taxon>
        <taxon>Leptodactylidae</taxon>
        <taxon>Leiuperinae</taxon>
        <taxon>Engystomops</taxon>
    </lineage>
</organism>
<name>A0AAV7CE08_ENGPU</name>
<accession>A0AAV7CE08</accession>
<proteinExistence type="predicted"/>
<dbReference type="AlphaFoldDB" id="A0AAV7CE08"/>
<reference evidence="1" key="1">
    <citation type="thesis" date="2020" institute="ProQuest LLC" country="789 East Eisenhower Parkway, Ann Arbor, MI, USA">
        <title>Comparative Genomics and Chromosome Evolution.</title>
        <authorList>
            <person name="Mudd A.B."/>
        </authorList>
    </citation>
    <scope>NUCLEOTIDE SEQUENCE</scope>
    <source>
        <strain evidence="1">237g6f4</strain>
        <tissue evidence="1">Blood</tissue>
    </source>
</reference>
<evidence type="ECO:0000313" key="1">
    <source>
        <dbReference type="EMBL" id="KAG8582563.1"/>
    </source>
</evidence>